<reference evidence="2 3" key="1">
    <citation type="submission" date="2018-08" db="EMBL/GenBank/DDBJ databases">
        <title>A genome reference for cultivated species of the human gut microbiota.</title>
        <authorList>
            <person name="Zou Y."/>
            <person name="Xue W."/>
            <person name="Luo G."/>
        </authorList>
    </citation>
    <scope>NUCLEOTIDE SEQUENCE [LARGE SCALE GENOMIC DNA]</scope>
    <source>
        <strain evidence="2 3">OM05-15BH</strain>
    </source>
</reference>
<sequence>MDKKYISSVVKRTARPRSKRLRELGGGASSSSGAVISVGDGIVAAGSAALEVDVTSNAPKTGHIETGQRLPMGMTFTQFVKTLLFKPVPATLEGQSSIGNKVEYGTVKGQLTYTATRNGNGAMTKAFFENDEKNPLEFSAEVNGIQTAVRKLTGNYTQAETYQATVVYAASDDESIPETTLKNSLTVNVYRKWFAGVVSAIPTTSAQVRALSASGLFDGASSYGFTISNYKTFVICVPSGTIKEVSLERYQYNFMDLDSAAKPEKRAVEGANGSTAIEYTMYIFSSATISKETDNFTFKIA</sequence>
<dbReference type="EMBL" id="QSUL01000010">
    <property type="protein sequence ID" value="RGN33871.1"/>
    <property type="molecule type" value="Genomic_DNA"/>
</dbReference>
<accession>A0A3E5B8G5</accession>
<proteinExistence type="predicted"/>
<dbReference type="AlphaFoldDB" id="A0A3E5B8G5"/>
<organism evidence="2 3">
    <name type="scientific">Bacteroides oleiciplenus</name>
    <dbReference type="NCBI Taxonomy" id="626931"/>
    <lineage>
        <taxon>Bacteria</taxon>
        <taxon>Pseudomonadati</taxon>
        <taxon>Bacteroidota</taxon>
        <taxon>Bacteroidia</taxon>
        <taxon>Bacteroidales</taxon>
        <taxon>Bacteroidaceae</taxon>
        <taxon>Bacteroides</taxon>
    </lineage>
</organism>
<evidence type="ECO:0000256" key="1">
    <source>
        <dbReference type="SAM" id="MobiDB-lite"/>
    </source>
</evidence>
<dbReference type="Proteomes" id="UP000260983">
    <property type="component" value="Unassembled WGS sequence"/>
</dbReference>
<gene>
    <name evidence="2" type="ORF">DXB65_15450</name>
</gene>
<evidence type="ECO:0000313" key="2">
    <source>
        <dbReference type="EMBL" id="RGN33871.1"/>
    </source>
</evidence>
<feature type="region of interest" description="Disordered" evidence="1">
    <location>
        <begin position="1"/>
        <end position="31"/>
    </location>
</feature>
<protein>
    <submittedName>
        <fullName evidence="2">Uncharacterized protein</fullName>
    </submittedName>
</protein>
<dbReference type="RefSeq" id="WP_117724775.1">
    <property type="nucleotide sequence ID" value="NZ_QSUL01000010.1"/>
</dbReference>
<comment type="caution">
    <text evidence="2">The sequence shown here is derived from an EMBL/GenBank/DDBJ whole genome shotgun (WGS) entry which is preliminary data.</text>
</comment>
<name>A0A3E5B8G5_9BACE</name>
<evidence type="ECO:0000313" key="3">
    <source>
        <dbReference type="Proteomes" id="UP000260983"/>
    </source>
</evidence>